<dbReference type="AlphaFoldDB" id="A0A072UUB5"/>
<evidence type="ECO:0000313" key="5">
    <source>
        <dbReference type="EnsemblPlants" id="KEH21961"/>
    </source>
</evidence>
<keyword evidence="1" id="KW-0732">Signal</keyword>
<dbReference type="EnsemblPlants" id="KEH29450">
    <property type="protein sequence ID" value="KEH29450"/>
    <property type="gene ID" value="MTR_4g036880"/>
</dbReference>
<dbReference type="Gramene" id="rna22038">
    <property type="protein sequence ID" value="RHN59873.1"/>
    <property type="gene ID" value="gene22038"/>
</dbReference>
<evidence type="ECO:0000256" key="1">
    <source>
        <dbReference type="SAM" id="SignalP"/>
    </source>
</evidence>
<dbReference type="HOGENOM" id="CLU_193276_0_0_1"/>
<feature type="signal peptide" evidence="1">
    <location>
        <begin position="1"/>
        <end position="26"/>
    </location>
</feature>
<gene>
    <name evidence="3" type="ordered locus">MTR_4g036880</name>
    <name evidence="2" type="ordered locus">MTR_7g028442</name>
    <name evidence="4" type="ORF">MtrunA17_Chr4g0018931</name>
</gene>
<evidence type="ECO:0000313" key="3">
    <source>
        <dbReference type="EMBL" id="KEH29450.1"/>
    </source>
</evidence>
<dbReference type="EMBL" id="PSQE01000004">
    <property type="protein sequence ID" value="RHN59873.1"/>
    <property type="molecule type" value="Genomic_DNA"/>
</dbReference>
<evidence type="ECO:0000313" key="2">
    <source>
        <dbReference type="EMBL" id="KEH21961.1"/>
    </source>
</evidence>
<sequence>MSSKRFFLIWGVLFLCVLSFSTKPLARNIPNVSEFYSGANEMGPNKRFLGQENKRPPCKRGIVTYAVRQDDPRCHHYL</sequence>
<dbReference type="Proteomes" id="UP000265566">
    <property type="component" value="Chromosome 4"/>
</dbReference>
<name>A0A072UUB5_MEDTR</name>
<reference evidence="7" key="4">
    <citation type="journal article" date="2018" name="Nat. Plants">
        <title>Whole-genome landscape of Medicago truncatula symbiotic genes.</title>
        <authorList>
            <person name="Pecrix Y."/>
            <person name="Staton S.E."/>
            <person name="Sallet E."/>
            <person name="Lelandais-Briere C."/>
            <person name="Moreau S."/>
            <person name="Carrere S."/>
            <person name="Blein T."/>
            <person name="Jardinaud M.F."/>
            <person name="Latrasse D."/>
            <person name="Zouine M."/>
            <person name="Zahm M."/>
            <person name="Kreplak J."/>
            <person name="Mayjonade B."/>
            <person name="Satge C."/>
            <person name="Perez M."/>
            <person name="Cauet S."/>
            <person name="Marande W."/>
            <person name="Chantry-Darmon C."/>
            <person name="Lopez-Roques C."/>
            <person name="Bouchez O."/>
            <person name="Berard A."/>
            <person name="Debelle F."/>
            <person name="Munos S."/>
            <person name="Bendahmane A."/>
            <person name="Berges H."/>
            <person name="Niebel A."/>
            <person name="Buitink J."/>
            <person name="Frugier F."/>
            <person name="Benhamed M."/>
            <person name="Crespi M."/>
            <person name="Gouzy J."/>
            <person name="Gamas P."/>
        </authorList>
    </citation>
    <scope>NUCLEOTIDE SEQUENCE [LARGE SCALE GENOMIC DNA]</scope>
    <source>
        <strain evidence="7">cv. Jemalong A17</strain>
    </source>
</reference>
<dbReference type="EMBL" id="CM001223">
    <property type="protein sequence ID" value="KEH21961.1"/>
    <property type="molecule type" value="Genomic_DNA"/>
</dbReference>
<reference evidence="3 6" key="2">
    <citation type="journal article" date="2014" name="BMC Genomics">
        <title>An improved genome release (version Mt4.0) for the model legume Medicago truncatula.</title>
        <authorList>
            <person name="Tang H."/>
            <person name="Krishnakumar V."/>
            <person name="Bidwell S."/>
            <person name="Rosen B."/>
            <person name="Chan A."/>
            <person name="Zhou S."/>
            <person name="Gentzbittel L."/>
            <person name="Childs K.L."/>
            <person name="Yandell M."/>
            <person name="Gundlach H."/>
            <person name="Mayer K.F."/>
            <person name="Schwartz D.C."/>
            <person name="Town C.D."/>
        </authorList>
    </citation>
    <scope>GENOME REANNOTATION</scope>
    <source>
        <strain evidence="3">A17</strain>
        <strain evidence="5 6">cv. Jemalong A17</strain>
    </source>
</reference>
<keyword evidence="6" id="KW-1185">Reference proteome</keyword>
<dbReference type="EnsemblPlants" id="KEH21961">
    <property type="protein sequence ID" value="KEH21961"/>
    <property type="gene ID" value="MTR_7g028442"/>
</dbReference>
<dbReference type="EMBL" id="CM001220">
    <property type="protein sequence ID" value="KEH29450.1"/>
    <property type="molecule type" value="Genomic_DNA"/>
</dbReference>
<evidence type="ECO:0000313" key="6">
    <source>
        <dbReference type="Proteomes" id="UP000002051"/>
    </source>
</evidence>
<evidence type="ECO:0000313" key="7">
    <source>
        <dbReference type="Proteomes" id="UP000265566"/>
    </source>
</evidence>
<dbReference type="Proteomes" id="UP000002051">
    <property type="component" value="Chromosome 4"/>
</dbReference>
<accession>A0A072UUB5</accession>
<evidence type="ECO:0000313" key="4">
    <source>
        <dbReference type="EMBL" id="RHN59873.1"/>
    </source>
</evidence>
<reference evidence="4" key="5">
    <citation type="journal article" date="2018" name="Nat. Plants">
        <title>Whole-genome landscape of Medicago truncatula symbiotic genes.</title>
        <authorList>
            <person name="Pecrix Y."/>
            <person name="Gamas P."/>
            <person name="Carrere S."/>
        </authorList>
    </citation>
    <scope>NUCLEOTIDE SEQUENCE</scope>
    <source>
        <tissue evidence="4">Leaves</tissue>
    </source>
</reference>
<organism evidence="3 6">
    <name type="scientific">Medicago truncatula</name>
    <name type="common">Barrel medic</name>
    <name type="synonym">Medicago tribuloides</name>
    <dbReference type="NCBI Taxonomy" id="3880"/>
    <lineage>
        <taxon>Eukaryota</taxon>
        <taxon>Viridiplantae</taxon>
        <taxon>Streptophyta</taxon>
        <taxon>Embryophyta</taxon>
        <taxon>Tracheophyta</taxon>
        <taxon>Spermatophyta</taxon>
        <taxon>Magnoliopsida</taxon>
        <taxon>eudicotyledons</taxon>
        <taxon>Gunneridae</taxon>
        <taxon>Pentapetalae</taxon>
        <taxon>rosids</taxon>
        <taxon>fabids</taxon>
        <taxon>Fabales</taxon>
        <taxon>Fabaceae</taxon>
        <taxon>Papilionoideae</taxon>
        <taxon>50 kb inversion clade</taxon>
        <taxon>NPAAA clade</taxon>
        <taxon>Hologalegina</taxon>
        <taxon>IRL clade</taxon>
        <taxon>Trifolieae</taxon>
        <taxon>Medicago</taxon>
    </lineage>
</organism>
<feature type="chain" id="PRO_5014499963" evidence="1">
    <location>
        <begin position="27"/>
        <end position="78"/>
    </location>
</feature>
<proteinExistence type="predicted"/>
<protein>
    <submittedName>
        <fullName evidence="3">RALF-like protein</fullName>
    </submittedName>
</protein>
<reference evidence="5" key="3">
    <citation type="submission" date="2015-04" db="UniProtKB">
        <authorList>
            <consortium name="EnsemblPlants"/>
        </authorList>
    </citation>
    <scope>IDENTIFICATION</scope>
    <source>
        <strain evidence="5">cv. Jemalong A17</strain>
    </source>
</reference>
<reference evidence="3 6" key="1">
    <citation type="journal article" date="2011" name="Nature">
        <title>The Medicago genome provides insight into the evolution of rhizobial symbioses.</title>
        <authorList>
            <person name="Young N.D."/>
            <person name="Debelle F."/>
            <person name="Oldroyd G.E."/>
            <person name="Geurts R."/>
            <person name="Cannon S.B."/>
            <person name="Udvardi M.K."/>
            <person name="Benedito V.A."/>
            <person name="Mayer K.F."/>
            <person name="Gouzy J."/>
            <person name="Schoof H."/>
            <person name="Van de Peer Y."/>
            <person name="Proost S."/>
            <person name="Cook D.R."/>
            <person name="Meyers B.C."/>
            <person name="Spannagl M."/>
            <person name="Cheung F."/>
            <person name="De Mita S."/>
            <person name="Krishnakumar V."/>
            <person name="Gundlach H."/>
            <person name="Zhou S."/>
            <person name="Mudge J."/>
            <person name="Bharti A.K."/>
            <person name="Murray J.D."/>
            <person name="Naoumkina M.A."/>
            <person name="Rosen B."/>
            <person name="Silverstein K.A."/>
            <person name="Tang H."/>
            <person name="Rombauts S."/>
            <person name="Zhao P.X."/>
            <person name="Zhou P."/>
            <person name="Barbe V."/>
            <person name="Bardou P."/>
            <person name="Bechner M."/>
            <person name="Bellec A."/>
            <person name="Berger A."/>
            <person name="Berges H."/>
            <person name="Bidwell S."/>
            <person name="Bisseling T."/>
            <person name="Choisne N."/>
            <person name="Couloux A."/>
            <person name="Denny R."/>
            <person name="Deshpande S."/>
            <person name="Dai X."/>
            <person name="Doyle J.J."/>
            <person name="Dudez A.M."/>
            <person name="Farmer A.D."/>
            <person name="Fouteau S."/>
            <person name="Franken C."/>
            <person name="Gibelin C."/>
            <person name="Gish J."/>
            <person name="Goldstein S."/>
            <person name="Gonzalez A.J."/>
            <person name="Green P.J."/>
            <person name="Hallab A."/>
            <person name="Hartog M."/>
            <person name="Hua A."/>
            <person name="Humphray S.J."/>
            <person name="Jeong D.H."/>
            <person name="Jing Y."/>
            <person name="Jocker A."/>
            <person name="Kenton S.M."/>
            <person name="Kim D.J."/>
            <person name="Klee K."/>
            <person name="Lai H."/>
            <person name="Lang C."/>
            <person name="Lin S."/>
            <person name="Macmil S.L."/>
            <person name="Magdelenat G."/>
            <person name="Matthews L."/>
            <person name="McCorrison J."/>
            <person name="Monaghan E.L."/>
            <person name="Mun J.H."/>
            <person name="Najar F.Z."/>
            <person name="Nicholson C."/>
            <person name="Noirot C."/>
            <person name="O'Bleness M."/>
            <person name="Paule C.R."/>
            <person name="Poulain J."/>
            <person name="Prion F."/>
            <person name="Qin B."/>
            <person name="Qu C."/>
            <person name="Retzel E.F."/>
            <person name="Riddle C."/>
            <person name="Sallet E."/>
            <person name="Samain S."/>
            <person name="Samson N."/>
            <person name="Sanders I."/>
            <person name="Saurat O."/>
            <person name="Scarpelli C."/>
            <person name="Schiex T."/>
            <person name="Segurens B."/>
            <person name="Severin A.J."/>
            <person name="Sherrier D.J."/>
            <person name="Shi R."/>
            <person name="Sims S."/>
            <person name="Singer S.R."/>
            <person name="Sinharoy S."/>
            <person name="Sterck L."/>
            <person name="Viollet A."/>
            <person name="Wang B.B."/>
            <person name="Wang K."/>
            <person name="Wang M."/>
            <person name="Wang X."/>
            <person name="Warfsmann J."/>
            <person name="Weissenbach J."/>
            <person name="White D.D."/>
            <person name="White J.D."/>
            <person name="Wiley G.B."/>
            <person name="Wincker P."/>
            <person name="Xing Y."/>
            <person name="Yang L."/>
            <person name="Yao Z."/>
            <person name="Ying F."/>
            <person name="Zhai J."/>
            <person name="Zhou L."/>
            <person name="Zuber A."/>
            <person name="Denarie J."/>
            <person name="Dixon R.A."/>
            <person name="May G.D."/>
            <person name="Schwartz D.C."/>
            <person name="Rogers J."/>
            <person name="Quetier F."/>
            <person name="Town C.D."/>
            <person name="Roe B.A."/>
        </authorList>
    </citation>
    <scope>NUCLEOTIDE SEQUENCE [LARGE SCALE GENOMIC DNA]</scope>
    <source>
        <strain evidence="3">A17</strain>
        <strain evidence="5 6">cv. Jemalong A17</strain>
    </source>
</reference>